<dbReference type="OrthoDB" id="3397424at2"/>
<sequence>MEAVRASGADLHHSYAPGAWVPHVSLATRAPGALLPAVVTAVADVLPMPLVVDRAALVDSGTAETVLLSAIP</sequence>
<evidence type="ECO:0000313" key="2">
    <source>
        <dbReference type="EMBL" id="TNC46533.1"/>
    </source>
</evidence>
<evidence type="ECO:0000313" key="1">
    <source>
        <dbReference type="EMBL" id="TNC31750.1"/>
    </source>
</evidence>
<evidence type="ECO:0000313" key="3">
    <source>
        <dbReference type="Proteomes" id="UP000306740"/>
    </source>
</evidence>
<comment type="caution">
    <text evidence="2">The sequence shown here is derived from an EMBL/GenBank/DDBJ whole genome shotgun (WGS) entry which is preliminary data.</text>
</comment>
<proteinExistence type="predicted"/>
<reference evidence="2 3" key="1">
    <citation type="submission" date="2019-05" db="EMBL/GenBank/DDBJ databases">
        <title>Mumia sp. nov., isolated from the intestinal contents of plateau pika (Ochotona curzoniae) in the Qinghai-Tibet plateau of China.</title>
        <authorList>
            <person name="Tian Z."/>
        </authorList>
    </citation>
    <scope>NUCLEOTIDE SEQUENCE [LARGE SCALE GENOMIC DNA]</scope>
    <source>
        <strain evidence="3">527</strain>
        <strain evidence="2">Z527</strain>
    </source>
</reference>
<accession>A0A5C4MRZ0</accession>
<organism evidence="2 3">
    <name type="scientific">Mumia zhuanghuii</name>
    <dbReference type="NCBI Taxonomy" id="2585211"/>
    <lineage>
        <taxon>Bacteria</taxon>
        <taxon>Bacillati</taxon>
        <taxon>Actinomycetota</taxon>
        <taxon>Actinomycetes</taxon>
        <taxon>Propionibacteriales</taxon>
        <taxon>Nocardioidaceae</taxon>
        <taxon>Mumia</taxon>
    </lineage>
</organism>
<gene>
    <name evidence="2" type="ORF">FHE65_12430</name>
    <name evidence="1" type="ORF">FHE65_30965</name>
</gene>
<dbReference type="AlphaFoldDB" id="A0A5C4MRZ0"/>
<name>A0A5C4MRZ0_9ACTN</name>
<evidence type="ECO:0008006" key="4">
    <source>
        <dbReference type="Google" id="ProtNLM"/>
    </source>
</evidence>
<dbReference type="EMBL" id="VDFR01000200">
    <property type="protein sequence ID" value="TNC31750.1"/>
    <property type="molecule type" value="Genomic_DNA"/>
</dbReference>
<protein>
    <recommendedName>
        <fullName evidence="4">2'-5' RNA ligase superfamily protein</fullName>
    </recommendedName>
</protein>
<dbReference type="EMBL" id="VDFR01000055">
    <property type="protein sequence ID" value="TNC46533.1"/>
    <property type="molecule type" value="Genomic_DNA"/>
</dbReference>
<dbReference type="Proteomes" id="UP000306740">
    <property type="component" value="Unassembled WGS sequence"/>
</dbReference>